<evidence type="ECO:0000313" key="10">
    <source>
        <dbReference type="Proteomes" id="UP001220324"/>
    </source>
</evidence>
<dbReference type="Proteomes" id="UP001220324">
    <property type="component" value="Unassembled WGS sequence"/>
</dbReference>
<reference evidence="9 10" key="1">
    <citation type="journal article" date="2023" name="IMA Fungus">
        <title>Comparative genomic study of the Penicillium genus elucidates a diverse pangenome and 15 lateral gene transfer events.</title>
        <authorList>
            <person name="Petersen C."/>
            <person name="Sorensen T."/>
            <person name="Nielsen M.R."/>
            <person name="Sondergaard T.E."/>
            <person name="Sorensen J.L."/>
            <person name="Fitzpatrick D.A."/>
            <person name="Frisvad J.C."/>
            <person name="Nielsen K.L."/>
        </authorList>
    </citation>
    <scope>NUCLEOTIDE SEQUENCE [LARGE SCALE GENOMIC DNA]</scope>
    <source>
        <strain evidence="9 10">IBT 35679</strain>
    </source>
</reference>
<comment type="catalytic activity">
    <reaction evidence="7">
        <text>L-aspartate + 2-oxoglutarate = oxaloacetate + L-glutamate</text>
        <dbReference type="Rhea" id="RHEA:21824"/>
        <dbReference type="ChEBI" id="CHEBI:16452"/>
        <dbReference type="ChEBI" id="CHEBI:16810"/>
        <dbReference type="ChEBI" id="CHEBI:29985"/>
        <dbReference type="ChEBI" id="CHEBI:29991"/>
        <dbReference type="EC" id="2.6.1.1"/>
    </reaction>
</comment>
<protein>
    <recommendedName>
        <fullName evidence="7">Aspartate aminotransferase</fullName>
        <ecNumber evidence="7">2.6.1.1</ecNumber>
    </recommendedName>
</protein>
<dbReference type="InterPro" id="IPR000796">
    <property type="entry name" value="Asp_trans"/>
</dbReference>
<dbReference type="NCBIfam" id="NF006719">
    <property type="entry name" value="PRK09257.1"/>
    <property type="match status" value="1"/>
</dbReference>
<dbReference type="PANTHER" id="PTHR11879">
    <property type="entry name" value="ASPARTATE AMINOTRANSFERASE"/>
    <property type="match status" value="1"/>
</dbReference>
<dbReference type="InterPro" id="IPR004838">
    <property type="entry name" value="NHTrfase_class1_PyrdxlP-BS"/>
</dbReference>
<dbReference type="EC" id="2.6.1.1" evidence="7"/>
<dbReference type="PROSITE" id="PS00105">
    <property type="entry name" value="AA_TRANSFER_CLASS_1"/>
    <property type="match status" value="1"/>
</dbReference>
<evidence type="ECO:0000256" key="2">
    <source>
        <dbReference type="ARBA" id="ARBA00007441"/>
    </source>
</evidence>
<comment type="cofactor">
    <cofactor evidence="1">
        <name>pyridoxal 5'-phosphate</name>
        <dbReference type="ChEBI" id="CHEBI:597326"/>
    </cofactor>
</comment>
<keyword evidence="10" id="KW-1185">Reference proteome</keyword>
<feature type="domain" description="Aminotransferase class I/classII large" evidence="8">
    <location>
        <begin position="68"/>
        <end position="444"/>
    </location>
</feature>
<evidence type="ECO:0000256" key="6">
    <source>
        <dbReference type="ARBA" id="ARBA00022898"/>
    </source>
</evidence>
<dbReference type="InterPro" id="IPR015422">
    <property type="entry name" value="PyrdxlP-dep_Trfase_small"/>
</dbReference>
<dbReference type="SUPFAM" id="SSF53383">
    <property type="entry name" value="PLP-dependent transferases"/>
    <property type="match status" value="1"/>
</dbReference>
<evidence type="ECO:0000256" key="5">
    <source>
        <dbReference type="ARBA" id="ARBA00022679"/>
    </source>
</evidence>
<feature type="non-terminal residue" evidence="9">
    <location>
        <position position="1"/>
    </location>
</feature>
<comment type="subunit">
    <text evidence="3 7">Homodimer.</text>
</comment>
<dbReference type="GO" id="GO:0006532">
    <property type="term" value="P:aspartate biosynthetic process"/>
    <property type="evidence" value="ECO:0007669"/>
    <property type="project" value="TreeGrafter"/>
</dbReference>
<dbReference type="Gene3D" id="3.40.640.10">
    <property type="entry name" value="Type I PLP-dependent aspartate aminotransferase-like (Major domain)"/>
    <property type="match status" value="1"/>
</dbReference>
<dbReference type="Gene3D" id="3.90.1150.10">
    <property type="entry name" value="Aspartate Aminotransferase, domain 1"/>
    <property type="match status" value="1"/>
</dbReference>
<keyword evidence="5 7" id="KW-0808">Transferase</keyword>
<name>A0AAD6GM82_9EURO</name>
<evidence type="ECO:0000256" key="3">
    <source>
        <dbReference type="ARBA" id="ARBA00011738"/>
    </source>
</evidence>
<dbReference type="InterPro" id="IPR004839">
    <property type="entry name" value="Aminotransferase_I/II_large"/>
</dbReference>
<dbReference type="InterPro" id="IPR015421">
    <property type="entry name" value="PyrdxlP-dep_Trfase_major"/>
</dbReference>
<sequence length="452" mass="50824">RTKPLPAFHCFLLFHASIPIAFPPHFRSLNRLINLTMEKVSTRLSVAPVPPDEIFALNGAYFADTHPQKVSLGVGVYRTDDGKPWPLPVVEKAEKQLAAENDLMRHEYTAIEGDVPFLELARDLMFGFENGTGDAEGKARIASVQTVAGTGANHLGALFLAHHMKPRNVWLSNPSWANHMTIWELAGVPRKTYPYYHAATRSFDFEGMIATLESEAQEGDAVLLHACAHNPTGLDPNKEQWKAIADVCERKKLFPFFDSAYQGFASGSVEEDAWAVRYFFNNKPDMEMCVAQSFSKNFGLYGQRVGAFHYVTNRSATVIRDIVVNNLCHLIRGEFSMGPRIGTTIVKKILTNDELVAEWHQDLEVMSSRIKTMRQALYDELVRLKTPGTWEHIIEQNGMFSYTGLTPKQVYALKDQYHIYLLKSGRASISGLSEKNVKYVAQAIDDVIRNVL</sequence>
<dbReference type="PANTHER" id="PTHR11879:SF20">
    <property type="entry name" value="ASPARTATE AMINOTRANSFERASE"/>
    <property type="match status" value="1"/>
</dbReference>
<accession>A0AAD6GM82</accession>
<dbReference type="FunFam" id="3.90.1150.10:FF:000001">
    <property type="entry name" value="Aspartate aminotransferase"/>
    <property type="match status" value="1"/>
</dbReference>
<comment type="miscellaneous">
    <text evidence="7">In eukaryotes there are cytoplasmic, mitochondrial and chloroplastic isozymes.</text>
</comment>
<dbReference type="CDD" id="cd00609">
    <property type="entry name" value="AAT_like"/>
    <property type="match status" value="1"/>
</dbReference>
<evidence type="ECO:0000256" key="7">
    <source>
        <dbReference type="RuleBase" id="RU000480"/>
    </source>
</evidence>
<dbReference type="FunFam" id="3.40.640.10:FF:000066">
    <property type="entry name" value="Aspartate aminotransferase"/>
    <property type="match status" value="1"/>
</dbReference>
<dbReference type="GO" id="GO:0004069">
    <property type="term" value="F:L-aspartate:2-oxoglutarate aminotransferase activity"/>
    <property type="evidence" value="ECO:0007669"/>
    <property type="project" value="UniProtKB-EC"/>
</dbReference>
<evidence type="ECO:0000313" key="9">
    <source>
        <dbReference type="EMBL" id="KAJ5557192.1"/>
    </source>
</evidence>
<comment type="caution">
    <text evidence="9">The sequence shown here is derived from an EMBL/GenBank/DDBJ whole genome shotgun (WGS) entry which is preliminary data.</text>
</comment>
<evidence type="ECO:0000259" key="8">
    <source>
        <dbReference type="Pfam" id="PF00155"/>
    </source>
</evidence>
<keyword evidence="6" id="KW-0663">Pyridoxal phosphate</keyword>
<proteinExistence type="inferred from homology"/>
<dbReference type="GO" id="GO:0005829">
    <property type="term" value="C:cytosol"/>
    <property type="evidence" value="ECO:0007669"/>
    <property type="project" value="TreeGrafter"/>
</dbReference>
<comment type="similarity">
    <text evidence="2">Belongs to the class-I pyridoxal-phosphate-dependent aminotransferase family.</text>
</comment>
<dbReference type="AlphaFoldDB" id="A0AAD6GM82"/>
<dbReference type="InterPro" id="IPR015424">
    <property type="entry name" value="PyrdxlP-dep_Trfase"/>
</dbReference>
<organism evidence="9 10">
    <name type="scientific">Penicillium frequentans</name>
    <dbReference type="NCBI Taxonomy" id="3151616"/>
    <lineage>
        <taxon>Eukaryota</taxon>
        <taxon>Fungi</taxon>
        <taxon>Dikarya</taxon>
        <taxon>Ascomycota</taxon>
        <taxon>Pezizomycotina</taxon>
        <taxon>Eurotiomycetes</taxon>
        <taxon>Eurotiomycetidae</taxon>
        <taxon>Eurotiales</taxon>
        <taxon>Aspergillaceae</taxon>
        <taxon>Penicillium</taxon>
    </lineage>
</organism>
<keyword evidence="4 7" id="KW-0032">Aminotransferase</keyword>
<gene>
    <name evidence="9" type="ORF">N7494_001107</name>
</gene>
<evidence type="ECO:0000256" key="4">
    <source>
        <dbReference type="ARBA" id="ARBA00022576"/>
    </source>
</evidence>
<dbReference type="Pfam" id="PF00155">
    <property type="entry name" value="Aminotran_1_2"/>
    <property type="match status" value="1"/>
</dbReference>
<dbReference type="EMBL" id="JAQIZZ010000001">
    <property type="protein sequence ID" value="KAJ5557192.1"/>
    <property type="molecule type" value="Genomic_DNA"/>
</dbReference>
<evidence type="ECO:0000256" key="1">
    <source>
        <dbReference type="ARBA" id="ARBA00001933"/>
    </source>
</evidence>
<dbReference type="GO" id="GO:0030170">
    <property type="term" value="F:pyridoxal phosphate binding"/>
    <property type="evidence" value="ECO:0007669"/>
    <property type="project" value="InterPro"/>
</dbReference>
<dbReference type="PRINTS" id="PR00799">
    <property type="entry name" value="TRANSAMINASE"/>
</dbReference>